<accession>A0A0C9WIK5</accession>
<gene>
    <name evidence="2" type="ORF">K443DRAFT_412769</name>
</gene>
<evidence type="ECO:0000313" key="3">
    <source>
        <dbReference type="Proteomes" id="UP000054477"/>
    </source>
</evidence>
<proteinExistence type="predicted"/>
<keyword evidence="1" id="KW-0472">Membrane</keyword>
<protein>
    <submittedName>
        <fullName evidence="2">Uncharacterized protein</fullName>
    </submittedName>
</protein>
<evidence type="ECO:0000313" key="2">
    <source>
        <dbReference type="EMBL" id="KIJ93104.1"/>
    </source>
</evidence>
<sequence>MFCRNGGVAVTAAWCRVSVPETRKRCNLQVALFHLNNRFVPLSFKVSVRIIVEFAPLWTSISIAANSFFFFFKDEGAARWLSGSCSSANIFASSSPHIGRAVGLLNGECQVSSYSFLFQTGSR</sequence>
<organism evidence="2 3">
    <name type="scientific">Laccaria amethystina LaAM-08-1</name>
    <dbReference type="NCBI Taxonomy" id="1095629"/>
    <lineage>
        <taxon>Eukaryota</taxon>
        <taxon>Fungi</taxon>
        <taxon>Dikarya</taxon>
        <taxon>Basidiomycota</taxon>
        <taxon>Agaricomycotina</taxon>
        <taxon>Agaricomycetes</taxon>
        <taxon>Agaricomycetidae</taxon>
        <taxon>Agaricales</taxon>
        <taxon>Agaricineae</taxon>
        <taxon>Hydnangiaceae</taxon>
        <taxon>Laccaria</taxon>
    </lineage>
</organism>
<dbReference type="Proteomes" id="UP000054477">
    <property type="component" value="Unassembled WGS sequence"/>
</dbReference>
<reference evidence="2 3" key="1">
    <citation type="submission" date="2014-04" db="EMBL/GenBank/DDBJ databases">
        <authorList>
            <consortium name="DOE Joint Genome Institute"/>
            <person name="Kuo A."/>
            <person name="Kohler A."/>
            <person name="Nagy L.G."/>
            <person name="Floudas D."/>
            <person name="Copeland A."/>
            <person name="Barry K.W."/>
            <person name="Cichocki N."/>
            <person name="Veneault-Fourrey C."/>
            <person name="LaButti K."/>
            <person name="Lindquist E.A."/>
            <person name="Lipzen A."/>
            <person name="Lundell T."/>
            <person name="Morin E."/>
            <person name="Murat C."/>
            <person name="Sun H."/>
            <person name="Tunlid A."/>
            <person name="Henrissat B."/>
            <person name="Grigoriev I.V."/>
            <person name="Hibbett D.S."/>
            <person name="Martin F."/>
            <person name="Nordberg H.P."/>
            <person name="Cantor M.N."/>
            <person name="Hua S.X."/>
        </authorList>
    </citation>
    <scope>NUCLEOTIDE SEQUENCE [LARGE SCALE GENOMIC DNA]</scope>
    <source>
        <strain evidence="2 3">LaAM-08-1</strain>
    </source>
</reference>
<reference evidence="3" key="2">
    <citation type="submission" date="2015-01" db="EMBL/GenBank/DDBJ databases">
        <title>Evolutionary Origins and Diversification of the Mycorrhizal Mutualists.</title>
        <authorList>
            <consortium name="DOE Joint Genome Institute"/>
            <consortium name="Mycorrhizal Genomics Consortium"/>
            <person name="Kohler A."/>
            <person name="Kuo A."/>
            <person name="Nagy L.G."/>
            <person name="Floudas D."/>
            <person name="Copeland A."/>
            <person name="Barry K.W."/>
            <person name="Cichocki N."/>
            <person name="Veneault-Fourrey C."/>
            <person name="LaButti K."/>
            <person name="Lindquist E.A."/>
            <person name="Lipzen A."/>
            <person name="Lundell T."/>
            <person name="Morin E."/>
            <person name="Murat C."/>
            <person name="Riley R."/>
            <person name="Ohm R."/>
            <person name="Sun H."/>
            <person name="Tunlid A."/>
            <person name="Henrissat B."/>
            <person name="Grigoriev I.V."/>
            <person name="Hibbett D.S."/>
            <person name="Martin F."/>
        </authorList>
    </citation>
    <scope>NUCLEOTIDE SEQUENCE [LARGE SCALE GENOMIC DNA]</scope>
    <source>
        <strain evidence="3">LaAM-08-1</strain>
    </source>
</reference>
<evidence type="ECO:0000256" key="1">
    <source>
        <dbReference type="SAM" id="Phobius"/>
    </source>
</evidence>
<feature type="transmembrane region" description="Helical" evidence="1">
    <location>
        <begin position="50"/>
        <end position="72"/>
    </location>
</feature>
<dbReference type="AlphaFoldDB" id="A0A0C9WIK5"/>
<keyword evidence="1" id="KW-0812">Transmembrane</keyword>
<dbReference type="EMBL" id="KN838865">
    <property type="protein sequence ID" value="KIJ93104.1"/>
    <property type="molecule type" value="Genomic_DNA"/>
</dbReference>
<keyword evidence="3" id="KW-1185">Reference proteome</keyword>
<dbReference type="HOGENOM" id="CLU_2015646_0_0_1"/>
<name>A0A0C9WIK5_9AGAR</name>
<keyword evidence="1" id="KW-1133">Transmembrane helix</keyword>